<name>A0A7W4P7D5_9PROT</name>
<sequence>MKKLFSALTLLLIIVIVGGLGLRHFAGQRLESAVADLRAAIGPDASLTYATATPRLLSRGAVFTSVTYRNPQLTVTAADAVIGRVTGNALGGQRIGRVTLHGVQIMEPGATASIALLVLDGLVLPNAGPPSAEQPAPPRLDSILLDAGQVEGLHIAVPATQTDLTVARAAVRQYGLGRSSHLDLDTLAAQINLTPGRHIAIGHLRVDGPDFAGQIASLLQSGHMIHETGRRHIDASAVAIDATGPLLRVGHLVVDHDATATRDEVDSTLTGLTLWPAQDQSLLRMIGYDRFDGDVHAIATVDRQNGRLQFHPLVIDAPTMGRMSLMADLDQIPVDDPMTLPETARLVSATIDWRDRSLAGHVLDGLARARQMAPDAYRQQVFADLAASPDGSMQALGRFLQSPGHPVQILLRPPQPLNVAMLGVALAMAGDPSTAGLLGLTISSP</sequence>
<dbReference type="AlphaFoldDB" id="A0A7W4P7D5"/>
<dbReference type="Proteomes" id="UP000561066">
    <property type="component" value="Unassembled WGS sequence"/>
</dbReference>
<evidence type="ECO:0000313" key="2">
    <source>
        <dbReference type="Proteomes" id="UP000561066"/>
    </source>
</evidence>
<proteinExistence type="predicted"/>
<evidence type="ECO:0008006" key="3">
    <source>
        <dbReference type="Google" id="ProtNLM"/>
    </source>
</evidence>
<evidence type="ECO:0000313" key="1">
    <source>
        <dbReference type="EMBL" id="MBB2176820.1"/>
    </source>
</evidence>
<reference evidence="1 2" key="1">
    <citation type="submission" date="2020-04" db="EMBL/GenBank/DDBJ databases">
        <title>Description of novel Gluconacetobacter.</title>
        <authorList>
            <person name="Sombolestani A."/>
        </authorList>
    </citation>
    <scope>NUCLEOTIDE SEQUENCE [LARGE SCALE GENOMIC DNA]</scope>
    <source>
        <strain evidence="1 2">LMG 21312</strain>
    </source>
</reference>
<gene>
    <name evidence="1" type="ORF">HLH21_12955</name>
</gene>
<comment type="caution">
    <text evidence="1">The sequence shown here is derived from an EMBL/GenBank/DDBJ whole genome shotgun (WGS) entry which is preliminary data.</text>
</comment>
<protein>
    <recommendedName>
        <fullName evidence="3">DUF945 domain-containing protein</fullName>
    </recommendedName>
</protein>
<keyword evidence="2" id="KW-1185">Reference proteome</keyword>
<organism evidence="1 2">
    <name type="scientific">Gluconacetobacter johannae</name>
    <dbReference type="NCBI Taxonomy" id="112140"/>
    <lineage>
        <taxon>Bacteria</taxon>
        <taxon>Pseudomonadati</taxon>
        <taxon>Pseudomonadota</taxon>
        <taxon>Alphaproteobacteria</taxon>
        <taxon>Acetobacterales</taxon>
        <taxon>Acetobacteraceae</taxon>
        <taxon>Gluconacetobacter</taxon>
    </lineage>
</organism>
<accession>A0A7W4P7D5</accession>
<dbReference type="RefSeq" id="WP_182944165.1">
    <property type="nucleotide sequence ID" value="NZ_JABEQH010000017.1"/>
</dbReference>
<dbReference type="EMBL" id="JABEQH010000017">
    <property type="protein sequence ID" value="MBB2176820.1"/>
    <property type="molecule type" value="Genomic_DNA"/>
</dbReference>